<dbReference type="InterPro" id="IPR023041">
    <property type="entry name" value="Glucose_rcpt_Git3-like_N"/>
</dbReference>
<feature type="transmembrane region" description="Helical" evidence="6">
    <location>
        <begin position="329"/>
        <end position="347"/>
    </location>
</feature>
<dbReference type="GO" id="GO:0005886">
    <property type="term" value="C:plasma membrane"/>
    <property type="evidence" value="ECO:0007669"/>
    <property type="project" value="TreeGrafter"/>
</dbReference>
<feature type="compositionally biased region" description="Polar residues" evidence="5">
    <location>
        <begin position="281"/>
        <end position="299"/>
    </location>
</feature>
<feature type="transmembrane region" description="Helical" evidence="6">
    <location>
        <begin position="162"/>
        <end position="182"/>
    </location>
</feature>
<feature type="compositionally biased region" description="Low complexity" evidence="5">
    <location>
        <begin position="200"/>
        <end position="209"/>
    </location>
</feature>
<comment type="subcellular location">
    <subcellularLocation>
        <location evidence="1">Membrane</location>
        <topology evidence="1">Multi-pass membrane protein</topology>
    </subcellularLocation>
</comment>
<dbReference type="GO" id="GO:0007189">
    <property type="term" value="P:adenylate cyclase-activating G protein-coupled receptor signaling pathway"/>
    <property type="evidence" value="ECO:0007669"/>
    <property type="project" value="TreeGrafter"/>
</dbReference>
<dbReference type="CDD" id="cd00637">
    <property type="entry name" value="7tm_classA_rhodopsin-like"/>
    <property type="match status" value="1"/>
</dbReference>
<sequence length="391" mass="43477">VSILSLVGSSLSALGTGFVCLCYLFLPMKPHFRHRLIQSLAVADFLNATSNSASGFYILVRNRELPEGIGCRMNGLVTQITVQATDLSILAIAIATVWAITDPITFGMWSTRKAILAVCFVWVIPFITGFTALGKDWYHPVSGNWCWIQHKPAYLRYVLTHAWRFFVIISVIILYTYLHLYLRKHYNELRSTCGNLLSDSAGSQSQSTSPEDLTVRPRKSHGVGEDGDDDDDEVSLRETPVKLHDSNSSKSSPSPHLAEDADIHVKTTMEVTEDHLRRQDQQGQSGLSPQSVAVASVTTGARHKAHTRKPSRQISDSEKRVKRILRMRAYPTFYVILVIPGIINRLVEAAGGSSKPLQLLQSSTQFVGLANAITYGLNERILAQLRKKFGR</sequence>
<name>A0A317SX88_9PEZI</name>
<dbReference type="STRING" id="42249.A0A317SX88"/>
<keyword evidence="3 6" id="KW-1133">Transmembrane helix</keyword>
<proteinExistence type="predicted"/>
<reference evidence="8 9" key="1">
    <citation type="submission" date="2018-03" db="EMBL/GenBank/DDBJ databases">
        <title>Genomes of Pezizomycetes fungi and the evolution of truffles.</title>
        <authorList>
            <person name="Murat C."/>
            <person name="Payen T."/>
            <person name="Noel B."/>
            <person name="Kuo A."/>
            <person name="Martin F.M."/>
        </authorList>
    </citation>
    <scope>NUCLEOTIDE SEQUENCE [LARGE SCALE GENOMIC DNA]</scope>
    <source>
        <strain evidence="8">091103-1</strain>
    </source>
</reference>
<protein>
    <submittedName>
        <fullName evidence="8">Family A G protein-coupled receptor-like protein</fullName>
    </submittedName>
</protein>
<evidence type="ECO:0000313" key="9">
    <source>
        <dbReference type="Proteomes" id="UP000246991"/>
    </source>
</evidence>
<gene>
    <name evidence="8" type="ORF">C7212DRAFT_65053</name>
</gene>
<keyword evidence="2 6" id="KW-0812">Transmembrane</keyword>
<evidence type="ECO:0000256" key="2">
    <source>
        <dbReference type="ARBA" id="ARBA00022692"/>
    </source>
</evidence>
<keyword evidence="9" id="KW-1185">Reference proteome</keyword>
<keyword evidence="4 6" id="KW-0472">Membrane</keyword>
<feature type="compositionally biased region" description="Basic and acidic residues" evidence="5">
    <location>
        <begin position="234"/>
        <end position="247"/>
    </location>
</feature>
<dbReference type="EMBL" id="PYWC01000011">
    <property type="protein sequence ID" value="PWW78904.1"/>
    <property type="molecule type" value="Genomic_DNA"/>
</dbReference>
<feature type="domain" description="G-protein coupled receptors family 1 profile" evidence="7">
    <location>
        <begin position="15"/>
        <end position="181"/>
    </location>
</feature>
<feature type="region of interest" description="Disordered" evidence="5">
    <location>
        <begin position="274"/>
        <end position="316"/>
    </location>
</feature>
<accession>A0A317SX88</accession>
<dbReference type="PROSITE" id="PS50262">
    <property type="entry name" value="G_PROTEIN_RECEP_F1_2"/>
    <property type="match status" value="1"/>
</dbReference>
<dbReference type="Proteomes" id="UP000246991">
    <property type="component" value="Unassembled WGS sequence"/>
</dbReference>
<feature type="transmembrane region" description="Helical" evidence="6">
    <location>
        <begin position="6"/>
        <end position="26"/>
    </location>
</feature>
<dbReference type="GO" id="GO:0004930">
    <property type="term" value="F:G protein-coupled receptor activity"/>
    <property type="evidence" value="ECO:0007669"/>
    <property type="project" value="TreeGrafter"/>
</dbReference>
<evidence type="ECO:0000313" key="8">
    <source>
        <dbReference type="EMBL" id="PWW78904.1"/>
    </source>
</evidence>
<evidence type="ECO:0000256" key="4">
    <source>
        <dbReference type="ARBA" id="ARBA00023136"/>
    </source>
</evidence>
<dbReference type="Gene3D" id="1.20.1070.10">
    <property type="entry name" value="Rhodopsin 7-helix transmembrane proteins"/>
    <property type="match status" value="1"/>
</dbReference>
<evidence type="ECO:0000256" key="6">
    <source>
        <dbReference type="SAM" id="Phobius"/>
    </source>
</evidence>
<dbReference type="AlphaFoldDB" id="A0A317SX88"/>
<evidence type="ECO:0000256" key="1">
    <source>
        <dbReference type="ARBA" id="ARBA00004141"/>
    </source>
</evidence>
<evidence type="ECO:0000259" key="7">
    <source>
        <dbReference type="PROSITE" id="PS50262"/>
    </source>
</evidence>
<dbReference type="Pfam" id="PF11710">
    <property type="entry name" value="Git3"/>
    <property type="match status" value="1"/>
</dbReference>
<feature type="transmembrane region" description="Helical" evidence="6">
    <location>
        <begin position="113"/>
        <end position="133"/>
    </location>
</feature>
<dbReference type="InterPro" id="IPR017452">
    <property type="entry name" value="GPCR_Rhodpsn_7TM"/>
</dbReference>
<dbReference type="PANTHER" id="PTHR23112">
    <property type="entry name" value="G PROTEIN-COUPLED RECEPTOR 157-RELATED"/>
    <property type="match status" value="1"/>
</dbReference>
<dbReference type="OrthoDB" id="100006at2759"/>
<evidence type="ECO:0000256" key="5">
    <source>
        <dbReference type="SAM" id="MobiDB-lite"/>
    </source>
</evidence>
<dbReference type="SUPFAM" id="SSF81321">
    <property type="entry name" value="Family A G protein-coupled receptor-like"/>
    <property type="match status" value="1"/>
</dbReference>
<dbReference type="PANTHER" id="PTHR23112:SF37">
    <property type="entry name" value="G PROTEIN-COUPLED RECEPTOR GPR1"/>
    <property type="match status" value="1"/>
</dbReference>
<feature type="region of interest" description="Disordered" evidence="5">
    <location>
        <begin position="200"/>
        <end position="261"/>
    </location>
</feature>
<organism evidence="8 9">
    <name type="scientific">Tuber magnatum</name>
    <name type="common">white Piedmont truffle</name>
    <dbReference type="NCBI Taxonomy" id="42249"/>
    <lineage>
        <taxon>Eukaryota</taxon>
        <taxon>Fungi</taxon>
        <taxon>Dikarya</taxon>
        <taxon>Ascomycota</taxon>
        <taxon>Pezizomycotina</taxon>
        <taxon>Pezizomycetes</taxon>
        <taxon>Pezizales</taxon>
        <taxon>Tuberaceae</taxon>
        <taxon>Tuber</taxon>
    </lineage>
</organism>
<feature type="non-terminal residue" evidence="8">
    <location>
        <position position="391"/>
    </location>
</feature>
<evidence type="ECO:0000256" key="3">
    <source>
        <dbReference type="ARBA" id="ARBA00022989"/>
    </source>
</evidence>
<comment type="caution">
    <text evidence="8">The sequence shown here is derived from an EMBL/GenBank/DDBJ whole genome shotgun (WGS) entry which is preliminary data.</text>
</comment>
<feature type="non-terminal residue" evidence="8">
    <location>
        <position position="1"/>
    </location>
</feature>
<keyword evidence="8" id="KW-0675">Receptor</keyword>
<feature type="compositionally biased region" description="Basic residues" evidence="5">
    <location>
        <begin position="301"/>
        <end position="311"/>
    </location>
</feature>